<dbReference type="InterPro" id="IPR000897">
    <property type="entry name" value="SRP54_GTPase_dom"/>
</dbReference>
<dbReference type="NCBIfam" id="TIGR00959">
    <property type="entry name" value="ffh"/>
    <property type="match status" value="1"/>
</dbReference>
<dbReference type="HAMAP" id="MF_00306">
    <property type="entry name" value="SRP54"/>
    <property type="match status" value="1"/>
</dbReference>
<dbReference type="InterPro" id="IPR036891">
    <property type="entry name" value="Signal_recog_part_SRP54_M_sf"/>
</dbReference>
<dbReference type="InterPro" id="IPR027417">
    <property type="entry name" value="P-loop_NTPase"/>
</dbReference>
<keyword evidence="4 9" id="KW-0694">RNA-binding</keyword>
<dbReference type="PANTHER" id="PTHR11564:SF5">
    <property type="entry name" value="SIGNAL RECOGNITION PARTICLE SUBUNIT SRP54"/>
    <property type="match status" value="1"/>
</dbReference>
<comment type="catalytic activity">
    <reaction evidence="8 9">
        <text>GTP + H2O = GDP + phosphate + H(+)</text>
        <dbReference type="Rhea" id="RHEA:19669"/>
        <dbReference type="ChEBI" id="CHEBI:15377"/>
        <dbReference type="ChEBI" id="CHEBI:15378"/>
        <dbReference type="ChEBI" id="CHEBI:37565"/>
        <dbReference type="ChEBI" id="CHEBI:43474"/>
        <dbReference type="ChEBI" id="CHEBI:58189"/>
        <dbReference type="EC" id="3.6.5.4"/>
    </reaction>
</comment>
<organism evidence="12 13">
    <name type="scientific">Candidatus Chryseopegocella kryptomonas</name>
    <dbReference type="NCBI Taxonomy" id="1633643"/>
    <lineage>
        <taxon>Bacteria</taxon>
        <taxon>Pseudomonadati</taxon>
        <taxon>Candidatus Kryptoniota</taxon>
        <taxon>Candidatus Chryseopegocella</taxon>
    </lineage>
</organism>
<dbReference type="FunFam" id="3.40.50.300:FF:000022">
    <property type="entry name" value="Signal recognition particle 54 kDa subunit"/>
    <property type="match status" value="1"/>
</dbReference>
<comment type="domain">
    <text evidence="9">Composed of three domains: the N-terminal N domain, which is responsible for interactions with the ribosome, the central G domain, which binds GTP, and the C-terminal M domain, which binds the RNA and the signal sequence of the RNC.</text>
</comment>
<dbReference type="SUPFAM" id="SSF47446">
    <property type="entry name" value="Signal peptide-binding domain"/>
    <property type="match status" value="1"/>
</dbReference>
<dbReference type="GO" id="GO:0005525">
    <property type="term" value="F:GTP binding"/>
    <property type="evidence" value="ECO:0007669"/>
    <property type="project" value="UniProtKB-UniRule"/>
</dbReference>
<comment type="subcellular location">
    <subcellularLocation>
        <location evidence="9">Cytoplasm</location>
    </subcellularLocation>
    <text evidence="9">The SRP-RNC complex is targeted to the cytoplasmic membrane.</text>
</comment>
<dbReference type="GO" id="GO:0006614">
    <property type="term" value="P:SRP-dependent cotranslational protein targeting to membrane"/>
    <property type="evidence" value="ECO:0007669"/>
    <property type="project" value="InterPro"/>
</dbReference>
<dbReference type="SMART" id="SM00963">
    <property type="entry name" value="SRP54_N"/>
    <property type="match status" value="1"/>
</dbReference>
<evidence type="ECO:0000256" key="1">
    <source>
        <dbReference type="ARBA" id="ARBA00005450"/>
    </source>
</evidence>
<dbReference type="PANTHER" id="PTHR11564">
    <property type="entry name" value="SIGNAL RECOGNITION PARTICLE 54K PROTEIN SRP54"/>
    <property type="match status" value="1"/>
</dbReference>
<evidence type="ECO:0000256" key="6">
    <source>
        <dbReference type="ARBA" id="ARBA00023135"/>
    </source>
</evidence>
<protein>
    <recommendedName>
        <fullName evidence="9">Signal recognition particle protein</fullName>
        <ecNumber evidence="9">3.6.5.4</ecNumber>
    </recommendedName>
    <alternativeName>
        <fullName evidence="9">Fifty-four homolog</fullName>
    </alternativeName>
</protein>
<dbReference type="AlphaFoldDB" id="A0A0P1MUQ3"/>
<keyword evidence="7 9" id="KW-0687">Ribonucleoprotein</keyword>
<dbReference type="SMART" id="SM00962">
    <property type="entry name" value="SRP54"/>
    <property type="match status" value="1"/>
</dbReference>
<dbReference type="InterPro" id="IPR004780">
    <property type="entry name" value="SRP"/>
</dbReference>
<comment type="function">
    <text evidence="9">Involved in targeting and insertion of nascent membrane proteins into the cytoplasmic membrane. Binds to the hydrophobic signal sequence of the ribosome-nascent chain (RNC) as it emerges from the ribosomes. The SRP-RNC complex is then targeted to the cytoplasmic membrane where it interacts with the SRP receptor FtsY.</text>
</comment>
<dbReference type="GO" id="GO:0008312">
    <property type="term" value="F:7S RNA binding"/>
    <property type="evidence" value="ECO:0007669"/>
    <property type="project" value="InterPro"/>
</dbReference>
<dbReference type="GO" id="GO:0003924">
    <property type="term" value="F:GTPase activity"/>
    <property type="evidence" value="ECO:0007669"/>
    <property type="project" value="UniProtKB-UniRule"/>
</dbReference>
<evidence type="ECO:0000256" key="5">
    <source>
        <dbReference type="ARBA" id="ARBA00023134"/>
    </source>
</evidence>
<name>A0A0P1MUQ3_9BACT</name>
<dbReference type="Pfam" id="PF02881">
    <property type="entry name" value="SRP54_N"/>
    <property type="match status" value="1"/>
</dbReference>
<evidence type="ECO:0000313" key="13">
    <source>
        <dbReference type="Proteomes" id="UP000199197"/>
    </source>
</evidence>
<accession>A0A0P1MUQ3</accession>
<dbReference type="InterPro" id="IPR013822">
    <property type="entry name" value="Signal_recog_particl_SRP54_hlx"/>
</dbReference>
<feature type="domain" description="SRP54-type proteins GTP-binding" evidence="11">
    <location>
        <begin position="268"/>
        <end position="281"/>
    </location>
</feature>
<sequence>MFEELTQKFELLFKKIRGQARITESNIAETMREIRRVLLEADVNYKVVKDFTERVQQKAIGQEVLRSITPGQMLIKIIYDELVALMGSTRADIKFSPNPPTVIMVVGLQGSGKTTFCAKLANHLKHKGRHPLLVAADIHRPAAIEQLKQLGEQIQVPVFSIDSNADAVQIAVNSIDYARKNYRDVVIIDTAGRMHIDEEMMQEVERIKEAVKPTEILFVVDSMTGQEAVNVAKEFNDRLNFDGVVLTKLDGDARGGAALSIKAVVNKPIKFVSVGEKLDALEPFYPDRMASRILGMGDIITLVEKAQKQVDEEKARKLEEKLRKNQFTLEDFREQIREIRKMGPLREILSMIPGVGSALRNVDIDEKELVKIEAIINSMTPEERRKPQIINASRKRRIAMGSGTTVQDVNRLLKQFEEMQKLLKQLNRGRFKGFKIPF</sequence>
<dbReference type="EMBL" id="CZVW01000005">
    <property type="protein sequence ID" value="CUS99282.1"/>
    <property type="molecule type" value="Genomic_DNA"/>
</dbReference>
<feature type="binding site" evidence="9">
    <location>
        <begin position="107"/>
        <end position="114"/>
    </location>
    <ligand>
        <name>GTP</name>
        <dbReference type="ChEBI" id="CHEBI:37565"/>
    </ligand>
</feature>
<comment type="similarity">
    <text evidence="1 9">Belongs to the GTP-binding SRP family. SRP54 subfamily.</text>
</comment>
<keyword evidence="3 9" id="KW-0378">Hydrolase</keyword>
<reference evidence="13" key="1">
    <citation type="submission" date="2015-11" db="EMBL/GenBank/DDBJ databases">
        <authorList>
            <person name="Varghese N."/>
        </authorList>
    </citation>
    <scope>NUCLEOTIDE SEQUENCE [LARGE SCALE GENOMIC DNA]</scope>
    <source>
        <strain evidence="13">JGI-23</strain>
    </source>
</reference>
<dbReference type="GO" id="GO:0048500">
    <property type="term" value="C:signal recognition particle"/>
    <property type="evidence" value="ECO:0007669"/>
    <property type="project" value="UniProtKB-UniRule"/>
</dbReference>
<feature type="binding site" evidence="9">
    <location>
        <begin position="247"/>
        <end position="250"/>
    </location>
    <ligand>
        <name>GTP</name>
        <dbReference type="ChEBI" id="CHEBI:37565"/>
    </ligand>
</feature>
<evidence type="ECO:0000256" key="4">
    <source>
        <dbReference type="ARBA" id="ARBA00022884"/>
    </source>
</evidence>
<dbReference type="Pfam" id="PF02978">
    <property type="entry name" value="SRP_SPB"/>
    <property type="match status" value="1"/>
</dbReference>
<dbReference type="Gene3D" id="1.20.120.140">
    <property type="entry name" value="Signal recognition particle SRP54, nucleotide-binding domain"/>
    <property type="match status" value="1"/>
</dbReference>
<dbReference type="InterPro" id="IPR003593">
    <property type="entry name" value="AAA+_ATPase"/>
</dbReference>
<keyword evidence="2 9" id="KW-0547">Nucleotide-binding</keyword>
<comment type="subunit">
    <text evidence="9">Part of the signal recognition particle protein translocation system, which is composed of SRP and FtsY.</text>
</comment>
<keyword evidence="13" id="KW-1185">Reference proteome</keyword>
<evidence type="ECO:0000256" key="3">
    <source>
        <dbReference type="ARBA" id="ARBA00022801"/>
    </source>
</evidence>
<dbReference type="InterPro" id="IPR042101">
    <property type="entry name" value="SRP54_N_sf"/>
</dbReference>
<gene>
    <name evidence="9" type="primary">ffh</name>
    <name evidence="12" type="ORF">JGI23_00641</name>
</gene>
<evidence type="ECO:0000256" key="7">
    <source>
        <dbReference type="ARBA" id="ARBA00023274"/>
    </source>
</evidence>
<evidence type="ECO:0000256" key="8">
    <source>
        <dbReference type="ARBA" id="ARBA00048027"/>
    </source>
</evidence>
<keyword evidence="5 9" id="KW-0342">GTP-binding</keyword>
<proteinExistence type="inferred from homology"/>
<evidence type="ECO:0000313" key="12">
    <source>
        <dbReference type="EMBL" id="CUS99282.1"/>
    </source>
</evidence>
<dbReference type="InterPro" id="IPR022941">
    <property type="entry name" value="SRP54"/>
</dbReference>
<dbReference type="InterPro" id="IPR004125">
    <property type="entry name" value="Signal_recog_particle_SRP54_M"/>
</dbReference>
<dbReference type="Pfam" id="PF00448">
    <property type="entry name" value="SRP54"/>
    <property type="match status" value="1"/>
</dbReference>
<dbReference type="CDD" id="cd18539">
    <property type="entry name" value="SRP_G"/>
    <property type="match status" value="1"/>
</dbReference>
<keyword evidence="6 9" id="KW-0733">Signal recognition particle</keyword>
<dbReference type="SUPFAM" id="SSF52540">
    <property type="entry name" value="P-loop containing nucleoside triphosphate hydrolases"/>
    <property type="match status" value="1"/>
</dbReference>
<evidence type="ECO:0000256" key="9">
    <source>
        <dbReference type="HAMAP-Rule" id="MF_00306"/>
    </source>
</evidence>
<dbReference type="Proteomes" id="UP000199197">
    <property type="component" value="Unassembled WGS sequence"/>
</dbReference>
<dbReference type="OrthoDB" id="9804720at2"/>
<dbReference type="RefSeq" id="WP_092348415.1">
    <property type="nucleotide sequence ID" value="NZ_CZVW01000005.1"/>
</dbReference>
<evidence type="ECO:0000259" key="11">
    <source>
        <dbReference type="PROSITE" id="PS00300"/>
    </source>
</evidence>
<feature type="binding site" evidence="9">
    <location>
        <begin position="189"/>
        <end position="193"/>
    </location>
    <ligand>
        <name>GTP</name>
        <dbReference type="ChEBI" id="CHEBI:37565"/>
    </ligand>
</feature>
<keyword evidence="10" id="KW-0175">Coiled coil</keyword>
<evidence type="ECO:0000256" key="10">
    <source>
        <dbReference type="SAM" id="Coils"/>
    </source>
</evidence>
<dbReference type="SMART" id="SM00382">
    <property type="entry name" value="AAA"/>
    <property type="match status" value="1"/>
</dbReference>
<keyword evidence="9" id="KW-0963">Cytoplasm</keyword>
<feature type="coiled-coil region" evidence="10">
    <location>
        <begin position="303"/>
        <end position="335"/>
    </location>
</feature>
<dbReference type="PROSITE" id="PS00300">
    <property type="entry name" value="SRP54"/>
    <property type="match status" value="1"/>
</dbReference>
<dbReference type="EC" id="3.6.5.4" evidence="9"/>
<evidence type="ECO:0000256" key="2">
    <source>
        <dbReference type="ARBA" id="ARBA00022741"/>
    </source>
</evidence>
<dbReference type="Gene3D" id="1.10.260.30">
    <property type="entry name" value="Signal recognition particle, SRP54 subunit, M-domain"/>
    <property type="match status" value="1"/>
</dbReference>
<dbReference type="Gene3D" id="3.40.50.300">
    <property type="entry name" value="P-loop containing nucleotide triphosphate hydrolases"/>
    <property type="match status" value="1"/>
</dbReference>